<evidence type="ECO:0008006" key="2">
    <source>
        <dbReference type="Google" id="ProtNLM"/>
    </source>
</evidence>
<dbReference type="AlphaFoldDB" id="A0A6S6SHL6"/>
<accession>A0A6S6SHL6</accession>
<reference evidence="1" key="1">
    <citation type="submission" date="2020-01" db="EMBL/GenBank/DDBJ databases">
        <authorList>
            <person name="Meier V. D."/>
            <person name="Meier V D."/>
        </authorList>
    </citation>
    <scope>NUCLEOTIDE SEQUENCE</scope>
    <source>
        <strain evidence="1">HLG_WM_MAG_04</strain>
    </source>
</reference>
<dbReference type="PROSITE" id="PS51257">
    <property type="entry name" value="PROKAR_LIPOPROTEIN"/>
    <property type="match status" value="1"/>
</dbReference>
<dbReference type="EMBL" id="CACVAX010000011">
    <property type="protein sequence ID" value="CAA6804399.1"/>
    <property type="molecule type" value="Genomic_DNA"/>
</dbReference>
<protein>
    <recommendedName>
        <fullName evidence="2">Lipoprotein</fullName>
    </recommendedName>
</protein>
<gene>
    <name evidence="1" type="ORF">HELGO_WM11188</name>
</gene>
<sequence>MVLKKTIYFLFTILVFLGCAPKPTLINSTSKVEEIDYFKERVLRKLNYVSKNDSNARVLIEFFDWKLETTSLSGLDYLNTEGYGVVFYNFESLKTNKYQNSITDNEFDKLEEMINIKFATISDLSENYLLNSYEREVLK</sequence>
<name>A0A6S6SHL6_9BACT</name>
<evidence type="ECO:0000313" key="1">
    <source>
        <dbReference type="EMBL" id="CAA6804399.1"/>
    </source>
</evidence>
<proteinExistence type="predicted"/>
<organism evidence="1">
    <name type="scientific">uncultured Sulfurovum sp</name>
    <dbReference type="NCBI Taxonomy" id="269237"/>
    <lineage>
        <taxon>Bacteria</taxon>
        <taxon>Pseudomonadati</taxon>
        <taxon>Campylobacterota</taxon>
        <taxon>Epsilonproteobacteria</taxon>
        <taxon>Campylobacterales</taxon>
        <taxon>Sulfurovaceae</taxon>
        <taxon>Sulfurovum</taxon>
        <taxon>environmental samples</taxon>
    </lineage>
</organism>